<organism evidence="3 4">
    <name type="scientific">Cryobacterium psychrotolerans</name>
    <dbReference type="NCBI Taxonomy" id="386301"/>
    <lineage>
        <taxon>Bacteria</taxon>
        <taxon>Bacillati</taxon>
        <taxon>Actinomycetota</taxon>
        <taxon>Actinomycetes</taxon>
        <taxon>Micrococcales</taxon>
        <taxon>Microbacteriaceae</taxon>
        <taxon>Cryobacterium</taxon>
    </lineage>
</organism>
<protein>
    <submittedName>
        <fullName evidence="3">Pimeloyl-ACP methyl ester carboxylesterase</fullName>
    </submittedName>
</protein>
<dbReference type="STRING" id="386301.SAMN05216282_101129"/>
<accession>A0A1G8XB90</accession>
<dbReference type="SUPFAM" id="SSF53474">
    <property type="entry name" value="alpha/beta-Hydrolases"/>
    <property type="match status" value="1"/>
</dbReference>
<name>A0A1G8XB90_9MICO</name>
<dbReference type="Gene3D" id="3.40.50.1820">
    <property type="entry name" value="alpha/beta hydrolase"/>
    <property type="match status" value="1"/>
</dbReference>
<feature type="domain" description="AB hydrolase-1" evidence="2">
    <location>
        <begin position="46"/>
        <end position="272"/>
    </location>
</feature>
<dbReference type="Pfam" id="PF12697">
    <property type="entry name" value="Abhydrolase_6"/>
    <property type="match status" value="1"/>
</dbReference>
<evidence type="ECO:0000313" key="3">
    <source>
        <dbReference type="EMBL" id="SDJ87000.1"/>
    </source>
</evidence>
<dbReference type="InterPro" id="IPR029058">
    <property type="entry name" value="AB_hydrolase_fold"/>
</dbReference>
<dbReference type="InterPro" id="IPR050471">
    <property type="entry name" value="AB_hydrolase"/>
</dbReference>
<dbReference type="PANTHER" id="PTHR43433:SF5">
    <property type="entry name" value="AB HYDROLASE-1 DOMAIN-CONTAINING PROTEIN"/>
    <property type="match status" value="1"/>
</dbReference>
<evidence type="ECO:0000256" key="1">
    <source>
        <dbReference type="SAM" id="MobiDB-lite"/>
    </source>
</evidence>
<dbReference type="EMBL" id="FNFU01000001">
    <property type="protein sequence ID" value="SDJ87000.1"/>
    <property type="molecule type" value="Genomic_DNA"/>
</dbReference>
<dbReference type="InterPro" id="IPR000073">
    <property type="entry name" value="AB_hydrolase_1"/>
</dbReference>
<sequence length="311" mass="33537">MFDHTASTTRSGPFGARTGTRPPGTRMYGRLPGGLPFLSLGSGEPLVFLPGLGAHNEGPVGMERWAQALMLEPYAHSRRVWWVNRRPGLAPDATIADLAGELAGALRRQFGRPVDVLGMSTGGSVALQLAVDHPDVVKRLIIVSAAYRLGERGRNAQRRVAQEVQAERPRRAGAAAFAMLGAGPASRRLLGVLGWLLGRSMYGKATPDMIATIRAEDQLDLRDRLHEISAPTLVIGGERDAFYSEQLFTQTAALIPNSQLLLYEGQSHMGTSTSRDLVSDVLGFLDAQDIAPGAAPGRSIRVSRRRDRATD</sequence>
<dbReference type="PANTHER" id="PTHR43433">
    <property type="entry name" value="HYDROLASE, ALPHA/BETA FOLD FAMILY PROTEIN"/>
    <property type="match status" value="1"/>
</dbReference>
<dbReference type="AlphaFoldDB" id="A0A1G8XB90"/>
<keyword evidence="4" id="KW-1185">Reference proteome</keyword>
<gene>
    <name evidence="3" type="ORF">SAMN05216282_101129</name>
</gene>
<dbReference type="GO" id="GO:0003824">
    <property type="term" value="F:catalytic activity"/>
    <property type="evidence" value="ECO:0007669"/>
    <property type="project" value="UniProtKB-ARBA"/>
</dbReference>
<reference evidence="3 4" key="1">
    <citation type="submission" date="2016-10" db="EMBL/GenBank/DDBJ databases">
        <authorList>
            <person name="de Groot N.N."/>
        </authorList>
    </citation>
    <scope>NUCLEOTIDE SEQUENCE [LARGE SCALE GENOMIC DNA]</scope>
    <source>
        <strain evidence="3 4">CGMCC 1.5382</strain>
    </source>
</reference>
<evidence type="ECO:0000313" key="4">
    <source>
        <dbReference type="Proteomes" id="UP000198701"/>
    </source>
</evidence>
<evidence type="ECO:0000259" key="2">
    <source>
        <dbReference type="Pfam" id="PF12697"/>
    </source>
</evidence>
<dbReference type="Proteomes" id="UP000198701">
    <property type="component" value="Unassembled WGS sequence"/>
</dbReference>
<dbReference type="PRINTS" id="PR00111">
    <property type="entry name" value="ABHYDROLASE"/>
</dbReference>
<dbReference type="RefSeq" id="WP_167738579.1">
    <property type="nucleotide sequence ID" value="NZ_FNFU01000001.1"/>
</dbReference>
<feature type="compositionally biased region" description="Polar residues" evidence="1">
    <location>
        <begin position="1"/>
        <end position="11"/>
    </location>
</feature>
<feature type="region of interest" description="Disordered" evidence="1">
    <location>
        <begin position="1"/>
        <end position="28"/>
    </location>
</feature>
<proteinExistence type="predicted"/>